<proteinExistence type="predicted"/>
<gene>
    <name evidence="1" type="ORF">NCTC9645_03610</name>
</gene>
<dbReference type="Proteomes" id="UP000250675">
    <property type="component" value="Unassembled WGS sequence"/>
</dbReference>
<dbReference type="EMBL" id="UASO01000004">
    <property type="protein sequence ID" value="SQC23556.1"/>
    <property type="molecule type" value="Genomic_DNA"/>
</dbReference>
<accession>A0A2X3DFN9</accession>
<evidence type="ECO:0000313" key="1">
    <source>
        <dbReference type="EMBL" id="SQC23556.1"/>
    </source>
</evidence>
<reference evidence="1 2" key="1">
    <citation type="submission" date="2018-06" db="EMBL/GenBank/DDBJ databases">
        <authorList>
            <consortium name="Pathogen Informatics"/>
            <person name="Doyle S."/>
        </authorList>
    </citation>
    <scope>NUCLEOTIDE SEQUENCE [LARGE SCALE GENOMIC DNA]</scope>
    <source>
        <strain evidence="1 2">NCTC9645</strain>
    </source>
</reference>
<evidence type="ECO:0008006" key="3">
    <source>
        <dbReference type="Google" id="ProtNLM"/>
    </source>
</evidence>
<organism evidence="1 2">
    <name type="scientific">Klebsiella pneumoniae</name>
    <dbReference type="NCBI Taxonomy" id="573"/>
    <lineage>
        <taxon>Bacteria</taxon>
        <taxon>Pseudomonadati</taxon>
        <taxon>Pseudomonadota</taxon>
        <taxon>Gammaproteobacteria</taxon>
        <taxon>Enterobacterales</taxon>
        <taxon>Enterobacteriaceae</taxon>
        <taxon>Klebsiella/Raoultella group</taxon>
        <taxon>Klebsiella</taxon>
        <taxon>Klebsiella pneumoniae complex</taxon>
    </lineage>
</organism>
<protein>
    <recommendedName>
        <fullName evidence="3">Tip attachment protein J domain-containing protein</fullName>
    </recommendedName>
</protein>
<name>A0A2X3DFN9_KLEPN</name>
<sequence>MGGGGKGSKKVTVGYRYSWDIHSGLGRGPVNEIVAISADKKTVFAGTEGQLSGNTSIYIDQPNLFGGEDTGGEGGIQGTLDVMMGGPDQVPPPSLLKLLTGLVPGFRGVVTTFFSGLVSCYSASPKPWSFRVRRTTSGWDNNAVWFPEKMLILLENTVGQLDDESKLSPEQVANLRRIHAMNPAHILVECATNRDWGRGLSLADDLDLDSYRIAADRLYDEQFGLCFRYNRQDSLDTFVQQVLDHIGAVQYGDLETGKMALKLLRDDYVVDDLPLFTYDNGIISVQDDDSSSADTAPNEVVVTYHDPVTNSDGEVKAQNLGSIQAVGLISSTVEYRAIPTHDLAARVAQRDLEWGHPG</sequence>
<evidence type="ECO:0000313" key="2">
    <source>
        <dbReference type="Proteomes" id="UP000250675"/>
    </source>
</evidence>
<dbReference type="AlphaFoldDB" id="A0A2X3DFN9"/>